<dbReference type="PROSITE" id="PS50172">
    <property type="entry name" value="BRCT"/>
    <property type="match status" value="1"/>
</dbReference>
<dbReference type="Gene3D" id="6.20.10.30">
    <property type="match status" value="1"/>
</dbReference>
<dbReference type="InterPro" id="IPR001357">
    <property type="entry name" value="BRCT_dom"/>
</dbReference>
<dbReference type="SUPFAM" id="SSF47781">
    <property type="entry name" value="RuvA domain 2-like"/>
    <property type="match status" value="1"/>
</dbReference>
<dbReference type="SUPFAM" id="SSF50249">
    <property type="entry name" value="Nucleic acid-binding proteins"/>
    <property type="match status" value="1"/>
</dbReference>
<keyword evidence="13" id="KW-0464">Manganese</keyword>
<dbReference type="InterPro" id="IPR013839">
    <property type="entry name" value="DNAligase_adenylation"/>
</dbReference>
<evidence type="ECO:0000313" key="17">
    <source>
        <dbReference type="EMBL" id="NBE52187.1"/>
    </source>
</evidence>
<feature type="binding site" evidence="13">
    <location>
        <position position="180"/>
    </location>
    <ligand>
        <name>NAD(+)</name>
        <dbReference type="ChEBI" id="CHEBI:57540"/>
    </ligand>
</feature>
<dbReference type="PANTHER" id="PTHR23389:SF9">
    <property type="entry name" value="DNA LIGASE"/>
    <property type="match status" value="1"/>
</dbReference>
<comment type="similarity">
    <text evidence="12 13">Belongs to the NAD-dependent DNA ligase family. LigA subfamily.</text>
</comment>
<dbReference type="SMART" id="SM00292">
    <property type="entry name" value="BRCT"/>
    <property type="match status" value="1"/>
</dbReference>
<evidence type="ECO:0000256" key="1">
    <source>
        <dbReference type="ARBA" id="ARBA00012722"/>
    </source>
</evidence>
<comment type="caution">
    <text evidence="17">The sequence shown here is derived from an EMBL/GenBank/DDBJ whole genome shotgun (WGS) entry which is preliminary data.</text>
</comment>
<feature type="binding site" evidence="13">
    <location>
        <position position="476"/>
    </location>
    <ligand>
        <name>Zn(2+)</name>
        <dbReference type="ChEBI" id="CHEBI:29105"/>
    </ligand>
</feature>
<dbReference type="InterPro" id="IPR018239">
    <property type="entry name" value="DNA_ligase_AS"/>
</dbReference>
<dbReference type="InterPro" id="IPR033136">
    <property type="entry name" value="DNA_ligase_CS"/>
</dbReference>
<keyword evidence="7 13" id="KW-0862">Zinc</keyword>
<dbReference type="InterPro" id="IPR013840">
    <property type="entry name" value="DNAligase_N"/>
</dbReference>
<proteinExistence type="inferred from homology"/>
<dbReference type="Gene3D" id="3.30.470.30">
    <property type="entry name" value="DNA ligase/mRNA capping enzyme"/>
    <property type="match status" value="1"/>
</dbReference>
<feature type="domain" description="BRCT" evidence="16">
    <location>
        <begin position="670"/>
        <end position="740"/>
    </location>
</feature>
<dbReference type="Pfam" id="PF03120">
    <property type="entry name" value="OB_DNA_ligase"/>
    <property type="match status" value="1"/>
</dbReference>
<dbReference type="NCBIfam" id="NF005932">
    <property type="entry name" value="PRK07956.1"/>
    <property type="match status" value="1"/>
</dbReference>
<evidence type="ECO:0000256" key="10">
    <source>
        <dbReference type="ARBA" id="ARBA00023204"/>
    </source>
</evidence>
<evidence type="ECO:0000256" key="7">
    <source>
        <dbReference type="ARBA" id="ARBA00022833"/>
    </source>
</evidence>
<dbReference type="SUPFAM" id="SSF52113">
    <property type="entry name" value="BRCT domain"/>
    <property type="match status" value="1"/>
</dbReference>
<dbReference type="AlphaFoldDB" id="A0A964USH9"/>
<evidence type="ECO:0000256" key="15">
    <source>
        <dbReference type="SAM" id="MobiDB-lite"/>
    </source>
</evidence>
<gene>
    <name evidence="13 17" type="primary">ligA</name>
    <name evidence="17" type="ORF">GUY60_12280</name>
</gene>
<evidence type="ECO:0000256" key="12">
    <source>
        <dbReference type="ARBA" id="ARBA00060881"/>
    </source>
</evidence>
<feature type="binding site" evidence="13">
    <location>
        <position position="451"/>
    </location>
    <ligand>
        <name>Zn(2+)</name>
        <dbReference type="ChEBI" id="CHEBI:29105"/>
    </ligand>
</feature>
<feature type="compositionally biased region" description="Polar residues" evidence="15">
    <location>
        <begin position="37"/>
        <end position="46"/>
    </location>
</feature>
<dbReference type="PIRSF" id="PIRSF001604">
    <property type="entry name" value="LigA"/>
    <property type="match status" value="1"/>
</dbReference>
<dbReference type="PROSITE" id="PS01056">
    <property type="entry name" value="DNA_LIGASE_N2"/>
    <property type="match status" value="1"/>
</dbReference>
<dbReference type="GO" id="GO:0006260">
    <property type="term" value="P:DNA replication"/>
    <property type="evidence" value="ECO:0007669"/>
    <property type="project" value="UniProtKB-KW"/>
</dbReference>
<dbReference type="FunFam" id="2.40.50.140:FF:000012">
    <property type="entry name" value="DNA ligase"/>
    <property type="match status" value="1"/>
</dbReference>
<evidence type="ECO:0000313" key="18">
    <source>
        <dbReference type="Proteomes" id="UP000598297"/>
    </source>
</evidence>
<organism evidence="17 18">
    <name type="scientific">Streptomyces boluensis</name>
    <dbReference type="NCBI Taxonomy" id="1775135"/>
    <lineage>
        <taxon>Bacteria</taxon>
        <taxon>Bacillati</taxon>
        <taxon>Actinomycetota</taxon>
        <taxon>Actinomycetes</taxon>
        <taxon>Kitasatosporales</taxon>
        <taxon>Streptomycetaceae</taxon>
        <taxon>Streptomyces</taxon>
    </lineage>
</organism>
<dbReference type="SUPFAM" id="SSF56091">
    <property type="entry name" value="DNA ligase/mRNA capping enzyme, catalytic domain"/>
    <property type="match status" value="1"/>
</dbReference>
<keyword evidence="4 13" id="KW-0235">DNA replication</keyword>
<dbReference type="Pfam" id="PF01653">
    <property type="entry name" value="DNA_ligase_aden"/>
    <property type="match status" value="1"/>
</dbReference>
<dbReference type="CDD" id="cd00114">
    <property type="entry name" value="LIGANc"/>
    <property type="match status" value="1"/>
</dbReference>
<evidence type="ECO:0000256" key="5">
    <source>
        <dbReference type="ARBA" id="ARBA00022723"/>
    </source>
</evidence>
<comment type="catalytic activity">
    <reaction evidence="11 13 14">
        <text>NAD(+) + (deoxyribonucleotide)n-3'-hydroxyl + 5'-phospho-(deoxyribonucleotide)m = (deoxyribonucleotide)n+m + AMP + beta-nicotinamide D-nucleotide.</text>
        <dbReference type="EC" id="6.5.1.2"/>
    </reaction>
</comment>
<dbReference type="HAMAP" id="MF_01588">
    <property type="entry name" value="DNA_ligase_A"/>
    <property type="match status" value="1"/>
</dbReference>
<evidence type="ECO:0000256" key="14">
    <source>
        <dbReference type="RuleBase" id="RU000618"/>
    </source>
</evidence>
<dbReference type="Proteomes" id="UP000598297">
    <property type="component" value="Unassembled WGS sequence"/>
</dbReference>
<name>A0A964USH9_9ACTN</name>
<evidence type="ECO:0000256" key="4">
    <source>
        <dbReference type="ARBA" id="ARBA00022705"/>
    </source>
</evidence>
<dbReference type="EMBL" id="JAAAHS010000071">
    <property type="protein sequence ID" value="NBE52187.1"/>
    <property type="molecule type" value="Genomic_DNA"/>
</dbReference>
<dbReference type="PANTHER" id="PTHR23389">
    <property type="entry name" value="CHROMOSOME TRANSMISSION FIDELITY FACTOR 18"/>
    <property type="match status" value="1"/>
</dbReference>
<dbReference type="GO" id="GO:0006281">
    <property type="term" value="P:DNA repair"/>
    <property type="evidence" value="ECO:0007669"/>
    <property type="project" value="UniProtKB-KW"/>
</dbReference>
<evidence type="ECO:0000256" key="3">
    <source>
        <dbReference type="ARBA" id="ARBA00022598"/>
    </source>
</evidence>
<dbReference type="FunFam" id="6.20.10.30:FF:000003">
    <property type="entry name" value="DNA ligase"/>
    <property type="match status" value="1"/>
</dbReference>
<dbReference type="FunFam" id="1.10.150.20:FF:000006">
    <property type="entry name" value="DNA ligase"/>
    <property type="match status" value="1"/>
</dbReference>
<evidence type="ECO:0000256" key="13">
    <source>
        <dbReference type="HAMAP-Rule" id="MF_01588"/>
    </source>
</evidence>
<keyword evidence="3 13" id="KW-0436">Ligase</keyword>
<dbReference type="Gene3D" id="2.40.50.140">
    <property type="entry name" value="Nucleic acid-binding proteins"/>
    <property type="match status" value="1"/>
</dbReference>
<feature type="binding site" evidence="13">
    <location>
        <position position="157"/>
    </location>
    <ligand>
        <name>NAD(+)</name>
        <dbReference type="ChEBI" id="CHEBI:57540"/>
    </ligand>
</feature>
<dbReference type="InterPro" id="IPR004149">
    <property type="entry name" value="Znf_DNAligase_C4"/>
</dbReference>
<dbReference type="GO" id="GO:0005829">
    <property type="term" value="C:cytosol"/>
    <property type="evidence" value="ECO:0007669"/>
    <property type="project" value="TreeGrafter"/>
</dbReference>
<dbReference type="InterPro" id="IPR010994">
    <property type="entry name" value="RuvA_2-like"/>
</dbReference>
<dbReference type="Gene3D" id="1.10.150.20">
    <property type="entry name" value="5' to 3' exonuclease, C-terminal subdomain"/>
    <property type="match status" value="2"/>
</dbReference>
<dbReference type="InterPro" id="IPR001679">
    <property type="entry name" value="DNA_ligase"/>
</dbReference>
<feature type="binding site" evidence="13">
    <location>
        <position position="333"/>
    </location>
    <ligand>
        <name>NAD(+)</name>
        <dbReference type="ChEBI" id="CHEBI:57540"/>
    </ligand>
</feature>
<accession>A0A964USH9</accession>
<feature type="binding site" evidence="13">
    <location>
        <position position="357"/>
    </location>
    <ligand>
        <name>NAD(+)</name>
        <dbReference type="ChEBI" id="CHEBI:57540"/>
    </ligand>
</feature>
<evidence type="ECO:0000256" key="9">
    <source>
        <dbReference type="ARBA" id="ARBA00023027"/>
    </source>
</evidence>
<dbReference type="InterPro" id="IPR041663">
    <property type="entry name" value="DisA/LigA_HHH"/>
</dbReference>
<dbReference type="GO" id="GO:0003911">
    <property type="term" value="F:DNA ligase (NAD+) activity"/>
    <property type="evidence" value="ECO:0007669"/>
    <property type="project" value="UniProtKB-UniRule"/>
</dbReference>
<dbReference type="NCBIfam" id="TIGR00575">
    <property type="entry name" value="dnlj"/>
    <property type="match status" value="1"/>
</dbReference>
<dbReference type="SMART" id="SM00532">
    <property type="entry name" value="LIGANc"/>
    <property type="match status" value="1"/>
</dbReference>
<feature type="binding site" evidence="13">
    <location>
        <begin position="77"/>
        <end position="81"/>
    </location>
    <ligand>
        <name>NAD(+)</name>
        <dbReference type="ChEBI" id="CHEBI:57540"/>
    </ligand>
</feature>
<feature type="compositionally biased region" description="Basic residues" evidence="15">
    <location>
        <begin position="1"/>
        <end position="15"/>
    </location>
</feature>
<keyword evidence="8 13" id="KW-0460">Magnesium</keyword>
<dbReference type="Pfam" id="PF00533">
    <property type="entry name" value="BRCT"/>
    <property type="match status" value="1"/>
</dbReference>
<dbReference type="EC" id="6.5.1.2" evidence="1 13"/>
<dbReference type="Gene3D" id="3.40.50.10190">
    <property type="entry name" value="BRCT domain"/>
    <property type="match status" value="1"/>
</dbReference>
<reference evidence="17" key="1">
    <citation type="submission" date="2020-01" db="EMBL/GenBank/DDBJ databases">
        <title>Whole-genome analyses of novel actinobacteria.</title>
        <authorList>
            <person name="Sahin N."/>
        </authorList>
    </citation>
    <scope>NUCLEOTIDE SEQUENCE</scope>
    <source>
        <strain evidence="17">YC537</strain>
    </source>
</reference>
<dbReference type="OrthoDB" id="9759736at2"/>
<keyword evidence="9 13" id="KW-0520">NAD</keyword>
<evidence type="ECO:0000256" key="2">
    <source>
        <dbReference type="ARBA" id="ARBA00013308"/>
    </source>
</evidence>
<sequence>MPARRSRTVSRRRDHSRTTLSNGYGRTETVAGDKDAQTASTASSVPAQVREQHAQLAEQVEEHRFRYYVKDQPVVSDAEFDRLLRSLEALEEQHPELRTPDSPTQKVAGAYATEFTAVEHRERMLSLDNAFDDEELSAWADRVAKDVGTGEFHFLCELKVDGLAVNLTYEHGRLTRAATRGDGRTGEDITPNVRTISDIPERLKGDRVPELVEVRGEVFFPMTGFEELNARLVAGGDKPFANPRNAAAGSLRQKDPRVTASRPLHMVVHGIGAREGFDIDCLSHAYELLHEWGLPTAQYNRRVRGIDEVREFIAYFGENRHSVEHEIDGVVVKLDEIPLQGRLGSTSRAPRWAIAWKYAPEEVNTKLVDIRVGVGRTGRVTPYACVEPVTVAGSEVEFATLHNQDVVKAKGVFIGDTVVLRKAGDVIPEILGPVVDLRDGSEREFVMPAECPECGTPLRPMKEGDIDLRCPNSRSCPAQLRERLFYLAGRKCLDIENFGYVAATALTQPLEPAEPPLRDESGLFDLTVEELLPIKSYVLDQDTGLPKRDPKTGEEKIVTFFANQKGEAKTNTLAMLKNIQEAKDRPLARIITGLSIRHVGPVAAEALAREFRSLERIEEASEEELAAVEGVGPTIAASLKQWFEEDWHREILRRWRTAGVRMEEEGAGDEGPRPLAGMTVVVTGTLQRYTRDGAKEALQQLGAKVTGSVSKKTSFVVVGENPGSKYDKAMQVKVPVLNEDGFAVLLEQGPDAARDVALSAEE</sequence>
<evidence type="ECO:0000256" key="11">
    <source>
        <dbReference type="ARBA" id="ARBA00034005"/>
    </source>
</evidence>
<feature type="active site" description="N6-AMP-lysine intermediate" evidence="13">
    <location>
        <position position="159"/>
    </location>
</feature>
<dbReference type="CDD" id="cd17748">
    <property type="entry name" value="BRCT_DNA_ligase_like"/>
    <property type="match status" value="1"/>
</dbReference>
<dbReference type="GO" id="GO:0046872">
    <property type="term" value="F:metal ion binding"/>
    <property type="evidence" value="ECO:0007669"/>
    <property type="project" value="UniProtKB-KW"/>
</dbReference>
<evidence type="ECO:0000259" key="16">
    <source>
        <dbReference type="PROSITE" id="PS50172"/>
    </source>
</evidence>
<dbReference type="Pfam" id="PF12826">
    <property type="entry name" value="HHH_2"/>
    <property type="match status" value="1"/>
</dbReference>
<dbReference type="Pfam" id="PF03119">
    <property type="entry name" value="DNA_ligase_ZBD"/>
    <property type="match status" value="1"/>
</dbReference>
<keyword evidence="18" id="KW-1185">Reference proteome</keyword>
<feature type="binding site" evidence="13">
    <location>
        <position position="217"/>
    </location>
    <ligand>
        <name>NAD(+)</name>
        <dbReference type="ChEBI" id="CHEBI:57540"/>
    </ligand>
</feature>
<dbReference type="InterPro" id="IPR012340">
    <property type="entry name" value="NA-bd_OB-fold"/>
</dbReference>
<comment type="function">
    <text evidence="13">DNA ligase that catalyzes the formation of phosphodiester linkages between 5'-phosphoryl and 3'-hydroxyl groups in double-stranded DNA using NAD as a coenzyme and as the energy source for the reaction. It is essential for DNA replication and repair of damaged DNA.</text>
</comment>
<dbReference type="Gene3D" id="1.10.287.610">
    <property type="entry name" value="Helix hairpin bin"/>
    <property type="match status" value="1"/>
</dbReference>
<keyword evidence="10 13" id="KW-0234">DNA repair</keyword>
<dbReference type="FunFam" id="3.40.50.10190:FF:000054">
    <property type="entry name" value="DNA ligase"/>
    <property type="match status" value="1"/>
</dbReference>
<dbReference type="FunFam" id="3.30.470.30:FF:000001">
    <property type="entry name" value="DNA ligase"/>
    <property type="match status" value="1"/>
</dbReference>
<dbReference type="InterPro" id="IPR004150">
    <property type="entry name" value="NAD_DNA_ligase_OB"/>
</dbReference>
<feature type="binding site" evidence="13">
    <location>
        <position position="454"/>
    </location>
    <ligand>
        <name>Zn(2+)</name>
        <dbReference type="ChEBI" id="CHEBI:29105"/>
    </ligand>
</feature>
<protein>
    <recommendedName>
        <fullName evidence="2 13">DNA ligase</fullName>
        <ecNumber evidence="1 13">6.5.1.2</ecNumber>
    </recommendedName>
    <alternativeName>
        <fullName evidence="13">Polydeoxyribonucleotide synthase [NAD(+)]</fullName>
    </alternativeName>
</protein>
<feature type="binding site" evidence="13">
    <location>
        <position position="470"/>
    </location>
    <ligand>
        <name>Zn(2+)</name>
        <dbReference type="ChEBI" id="CHEBI:29105"/>
    </ligand>
</feature>
<feature type="region of interest" description="Disordered" evidence="15">
    <location>
        <begin position="1"/>
        <end position="48"/>
    </location>
</feature>
<dbReference type="FunFam" id="1.10.287.610:FF:000002">
    <property type="entry name" value="DNA ligase"/>
    <property type="match status" value="1"/>
</dbReference>
<keyword evidence="6 13" id="KW-0227">DNA damage</keyword>
<comment type="cofactor">
    <cofactor evidence="13">
        <name>Mg(2+)</name>
        <dbReference type="ChEBI" id="CHEBI:18420"/>
    </cofactor>
    <cofactor evidence="13">
        <name>Mn(2+)</name>
        <dbReference type="ChEBI" id="CHEBI:29035"/>
    </cofactor>
</comment>
<feature type="binding site" evidence="13">
    <location>
        <begin position="126"/>
        <end position="127"/>
    </location>
    <ligand>
        <name>NAD(+)</name>
        <dbReference type="ChEBI" id="CHEBI:57540"/>
    </ligand>
</feature>
<evidence type="ECO:0000256" key="8">
    <source>
        <dbReference type="ARBA" id="ARBA00022842"/>
    </source>
</evidence>
<dbReference type="InterPro" id="IPR036420">
    <property type="entry name" value="BRCT_dom_sf"/>
</dbReference>
<keyword evidence="5 13" id="KW-0479">Metal-binding</keyword>
<evidence type="ECO:0000256" key="6">
    <source>
        <dbReference type="ARBA" id="ARBA00022763"/>
    </source>
</evidence>
<dbReference type="PROSITE" id="PS01055">
    <property type="entry name" value="DNA_LIGASE_N1"/>
    <property type="match status" value="1"/>
</dbReference>